<keyword evidence="3 6" id="KW-0812">Transmembrane</keyword>
<dbReference type="InterPro" id="IPR050250">
    <property type="entry name" value="Macrolide_Exporter_MacB"/>
</dbReference>
<feature type="domain" description="ABC3 transporter permease C-terminal" evidence="7">
    <location>
        <begin position="688"/>
        <end position="789"/>
    </location>
</feature>
<keyword evidence="4 6" id="KW-1133">Transmembrane helix</keyword>
<name>A0A1G7PX72_9BACT</name>
<dbReference type="GO" id="GO:0022857">
    <property type="term" value="F:transmembrane transporter activity"/>
    <property type="evidence" value="ECO:0007669"/>
    <property type="project" value="TreeGrafter"/>
</dbReference>
<evidence type="ECO:0000313" key="10">
    <source>
        <dbReference type="Proteomes" id="UP000198748"/>
    </source>
</evidence>
<reference evidence="10" key="1">
    <citation type="submission" date="2016-10" db="EMBL/GenBank/DDBJ databases">
        <authorList>
            <person name="Varghese N."/>
            <person name="Submissions S."/>
        </authorList>
    </citation>
    <scope>NUCLEOTIDE SEQUENCE [LARGE SCALE GENOMIC DNA]</scope>
    <source>
        <strain evidence="10">DSM 25329</strain>
    </source>
</reference>
<dbReference type="PANTHER" id="PTHR30572">
    <property type="entry name" value="MEMBRANE COMPONENT OF TRANSPORTER-RELATED"/>
    <property type="match status" value="1"/>
</dbReference>
<dbReference type="STRING" id="659014.SAMN04487996_113159"/>
<evidence type="ECO:0000256" key="2">
    <source>
        <dbReference type="ARBA" id="ARBA00022475"/>
    </source>
</evidence>
<evidence type="ECO:0000256" key="3">
    <source>
        <dbReference type="ARBA" id="ARBA00022692"/>
    </source>
</evidence>
<keyword evidence="10" id="KW-1185">Reference proteome</keyword>
<dbReference type="EMBL" id="FNAN01000013">
    <property type="protein sequence ID" value="SDF90833.1"/>
    <property type="molecule type" value="Genomic_DNA"/>
</dbReference>
<feature type="transmembrane region" description="Helical" evidence="6">
    <location>
        <begin position="338"/>
        <end position="360"/>
    </location>
</feature>
<evidence type="ECO:0000256" key="6">
    <source>
        <dbReference type="SAM" id="Phobius"/>
    </source>
</evidence>
<evidence type="ECO:0000259" key="8">
    <source>
        <dbReference type="Pfam" id="PF12704"/>
    </source>
</evidence>
<comment type="subcellular location">
    <subcellularLocation>
        <location evidence="1">Cell membrane</location>
        <topology evidence="1">Multi-pass membrane protein</topology>
    </subcellularLocation>
</comment>
<dbReference type="Proteomes" id="UP000198748">
    <property type="component" value="Unassembled WGS sequence"/>
</dbReference>
<feature type="transmembrane region" description="Helical" evidence="6">
    <location>
        <begin position="21"/>
        <end position="41"/>
    </location>
</feature>
<dbReference type="PANTHER" id="PTHR30572:SF18">
    <property type="entry name" value="ABC-TYPE MACROLIDE FAMILY EXPORT SYSTEM PERMEASE COMPONENT 2"/>
    <property type="match status" value="1"/>
</dbReference>
<accession>A0A1G7PX72</accession>
<evidence type="ECO:0000313" key="9">
    <source>
        <dbReference type="EMBL" id="SDF90833.1"/>
    </source>
</evidence>
<feature type="transmembrane region" description="Helical" evidence="6">
    <location>
        <begin position="429"/>
        <end position="450"/>
    </location>
</feature>
<protein>
    <submittedName>
        <fullName evidence="9">Putative ABC transport system permease protein</fullName>
    </submittedName>
</protein>
<feature type="transmembrane region" description="Helical" evidence="6">
    <location>
        <begin position="380"/>
        <end position="408"/>
    </location>
</feature>
<feature type="domain" description="ABC3 transporter permease C-terminal" evidence="7">
    <location>
        <begin position="293"/>
        <end position="410"/>
    </location>
</feature>
<dbReference type="Pfam" id="PF12704">
    <property type="entry name" value="MacB_PCD"/>
    <property type="match status" value="1"/>
</dbReference>
<dbReference type="AlphaFoldDB" id="A0A1G7PX72"/>
<feature type="transmembrane region" description="Helical" evidence="6">
    <location>
        <begin position="737"/>
        <end position="760"/>
    </location>
</feature>
<keyword evidence="5 6" id="KW-0472">Membrane</keyword>
<dbReference type="RefSeq" id="WP_090154717.1">
    <property type="nucleotide sequence ID" value="NZ_FNAN01000013.1"/>
</dbReference>
<gene>
    <name evidence="9" type="ORF">SAMN04487996_113159</name>
</gene>
<dbReference type="GO" id="GO:0005886">
    <property type="term" value="C:plasma membrane"/>
    <property type="evidence" value="ECO:0007669"/>
    <property type="project" value="UniProtKB-SubCell"/>
</dbReference>
<feature type="transmembrane region" description="Helical" evidence="6">
    <location>
        <begin position="685"/>
        <end position="709"/>
    </location>
</feature>
<evidence type="ECO:0000256" key="5">
    <source>
        <dbReference type="ARBA" id="ARBA00023136"/>
    </source>
</evidence>
<organism evidence="9 10">
    <name type="scientific">Dyadobacter soli</name>
    <dbReference type="NCBI Taxonomy" id="659014"/>
    <lineage>
        <taxon>Bacteria</taxon>
        <taxon>Pseudomonadati</taxon>
        <taxon>Bacteroidota</taxon>
        <taxon>Cytophagia</taxon>
        <taxon>Cytophagales</taxon>
        <taxon>Spirosomataceae</taxon>
        <taxon>Dyadobacter</taxon>
    </lineage>
</organism>
<evidence type="ECO:0000256" key="4">
    <source>
        <dbReference type="ARBA" id="ARBA00022989"/>
    </source>
</evidence>
<feature type="transmembrane region" description="Helical" evidence="6">
    <location>
        <begin position="772"/>
        <end position="799"/>
    </location>
</feature>
<dbReference type="OrthoDB" id="5933722at2"/>
<dbReference type="Pfam" id="PF02687">
    <property type="entry name" value="FtsX"/>
    <property type="match status" value="2"/>
</dbReference>
<keyword evidence="2" id="KW-1003">Cell membrane</keyword>
<feature type="domain" description="MacB-like periplasmic core" evidence="8">
    <location>
        <begin position="20"/>
        <end position="241"/>
    </location>
</feature>
<feature type="transmembrane region" description="Helical" evidence="6">
    <location>
        <begin position="288"/>
        <end position="309"/>
    </location>
</feature>
<proteinExistence type="predicted"/>
<dbReference type="InterPro" id="IPR003838">
    <property type="entry name" value="ABC3_permease_C"/>
</dbReference>
<evidence type="ECO:0000259" key="7">
    <source>
        <dbReference type="Pfam" id="PF02687"/>
    </source>
</evidence>
<dbReference type="InterPro" id="IPR025857">
    <property type="entry name" value="MacB_PCD"/>
</dbReference>
<sequence>MLINYTIIAWRNLRKNATFSLINVFGLATGLAVALLIAQYVRFELSYERSNPLNDRIVRLSMDYMNGGTVNAQDAETYPPIGPKALREMSEVERYTRAYPMRHRFATIQIGEKYYRLDNVYAVDSTFFRMFNYPLLRGAAKGLFSRPRQAVLTEKMAHTYFNTLDVVGKTFKVPTSRGTVLIEVMGVVPDSPANTHLKFDMVLSYPTMASDFGERDDNWDNNNAYTFLQLAENAGFDSFTHSLEKFSERLVQEKKVENEKVIAQKIGDIHLYSNKTFETEANGDASSVYLLLAVAILVLLGAFVNYVNLTTSKALDRAREMGVRKAVGSTQEQIRVQIFVETVLVNLLAGGLAVVLVALLQSVFIDVAGLPKGFAILGDAFFWMSTAAFLVSSVLLSGFYPAIVLASFEPVKVLKGNFSTSGKGAFLRKALVVFQFSVTLILLVQTAVVYRQVRYLRDQELGLNMEQTLVVKAPVGADAQNGNSGFRQTLLEQSQVKSVSFSGTVPGMGTAGMGTTTGVNLSGAAKKTYYNFHVTAIDTAFIDQMSIQLLAGKNFDASTRAGFSDTTDRQFIVNLETLRLWEIKTPEEAIGKRVDLWGNQATIRAVINNYHYDSPKTPHIPIIHLYSPRFERYASVKFAPGDPSEQLATVKRAFEASFPYSPFTYFFLDSEYDKQYKTEDRFQQVFGFLTVIAIVISCLGLFGLATFTASKRTKEIGIRKVIGATPVNLVMLLSKEFLRLVALSILIGLPLTYFLANAWLDNYASRAELTLYVFAGPAILILLMVLISIGGRTIATALLDPVKSLRSE</sequence>
<evidence type="ECO:0000256" key="1">
    <source>
        <dbReference type="ARBA" id="ARBA00004651"/>
    </source>
</evidence>